<keyword evidence="2" id="KW-0472">Membrane</keyword>
<accession>A0A9N7Z4T2</accession>
<reference evidence="3" key="1">
    <citation type="submission" date="2020-03" db="EMBL/GenBank/DDBJ databases">
        <authorList>
            <person name="Weist P."/>
        </authorList>
    </citation>
    <scope>NUCLEOTIDE SEQUENCE</scope>
</reference>
<keyword evidence="2" id="KW-1133">Transmembrane helix</keyword>
<feature type="region of interest" description="Disordered" evidence="1">
    <location>
        <begin position="1"/>
        <end position="24"/>
    </location>
</feature>
<dbReference type="EMBL" id="CADEAL010004029">
    <property type="protein sequence ID" value="CAB1449837.1"/>
    <property type="molecule type" value="Genomic_DNA"/>
</dbReference>
<evidence type="ECO:0000313" key="3">
    <source>
        <dbReference type="EMBL" id="CAB1449837.1"/>
    </source>
</evidence>
<gene>
    <name evidence="3" type="ORF">PLEPLA_LOCUS37523</name>
</gene>
<keyword evidence="4" id="KW-1185">Reference proteome</keyword>
<comment type="caution">
    <text evidence="3">The sequence shown here is derived from an EMBL/GenBank/DDBJ whole genome shotgun (WGS) entry which is preliminary data.</text>
</comment>
<organism evidence="3 4">
    <name type="scientific">Pleuronectes platessa</name>
    <name type="common">European plaice</name>
    <dbReference type="NCBI Taxonomy" id="8262"/>
    <lineage>
        <taxon>Eukaryota</taxon>
        <taxon>Metazoa</taxon>
        <taxon>Chordata</taxon>
        <taxon>Craniata</taxon>
        <taxon>Vertebrata</taxon>
        <taxon>Euteleostomi</taxon>
        <taxon>Actinopterygii</taxon>
        <taxon>Neopterygii</taxon>
        <taxon>Teleostei</taxon>
        <taxon>Neoteleostei</taxon>
        <taxon>Acanthomorphata</taxon>
        <taxon>Carangaria</taxon>
        <taxon>Pleuronectiformes</taxon>
        <taxon>Pleuronectoidei</taxon>
        <taxon>Pleuronectidae</taxon>
        <taxon>Pleuronectes</taxon>
    </lineage>
</organism>
<dbReference type="Proteomes" id="UP001153269">
    <property type="component" value="Unassembled WGS sequence"/>
</dbReference>
<feature type="transmembrane region" description="Helical" evidence="2">
    <location>
        <begin position="32"/>
        <end position="51"/>
    </location>
</feature>
<protein>
    <submittedName>
        <fullName evidence="3">Uncharacterized protein</fullName>
    </submittedName>
</protein>
<name>A0A9N7Z4T2_PLEPL</name>
<sequence>MGDWTRKGGEEERKDPDTHWELSQRRPSSRQMVWLCAVTHTVSATIVLSPLSSLLLHFLPFRTCRTEGAAYAPPPPPPLVTTSVLEPPWHHNPRLSTYRRVLLRLILMVETLPELLLSKILLLSRARAAEDEETDFLPPLSSSLPSAPHDCPAAVQSGSEGSEKTEGERQTSVQPNKR</sequence>
<evidence type="ECO:0000256" key="1">
    <source>
        <dbReference type="SAM" id="MobiDB-lite"/>
    </source>
</evidence>
<feature type="region of interest" description="Disordered" evidence="1">
    <location>
        <begin position="134"/>
        <end position="178"/>
    </location>
</feature>
<proteinExistence type="predicted"/>
<dbReference type="AlphaFoldDB" id="A0A9N7Z4T2"/>
<evidence type="ECO:0000256" key="2">
    <source>
        <dbReference type="SAM" id="Phobius"/>
    </source>
</evidence>
<keyword evidence="2" id="KW-0812">Transmembrane</keyword>
<evidence type="ECO:0000313" key="4">
    <source>
        <dbReference type="Proteomes" id="UP001153269"/>
    </source>
</evidence>
<feature type="compositionally biased region" description="Low complexity" evidence="1">
    <location>
        <begin position="137"/>
        <end position="146"/>
    </location>
</feature>